<protein>
    <recommendedName>
        <fullName evidence="5 11">Transketolase</fullName>
        <ecNumber evidence="5 11">2.2.1.1</ecNumber>
    </recommendedName>
</protein>
<keyword evidence="20" id="KW-1185">Reference proteome</keyword>
<feature type="binding site" evidence="13">
    <location>
        <position position="469"/>
    </location>
    <ligand>
        <name>substrate</name>
    </ligand>
</feature>
<comment type="cofactor">
    <cofactor evidence="14">
        <name>thiamine diphosphate</name>
        <dbReference type="ChEBI" id="CHEBI:58937"/>
    </cofactor>
    <text evidence="14">Binds 1 thiamine pyrophosphate per subunit. During the reaction, the substrate forms a covalent intermediate with the cofactor.</text>
</comment>
<name>A0A506V9F6_9GAMM</name>
<dbReference type="InterPro" id="IPR029061">
    <property type="entry name" value="THDP-binding"/>
</dbReference>
<feature type="binding site" evidence="13">
    <location>
        <position position="385"/>
    </location>
    <ligand>
        <name>substrate</name>
    </ligand>
</feature>
<keyword evidence="10 14" id="KW-0786">Thiamine pyrophosphate</keyword>
<feature type="binding site" evidence="13">
    <location>
        <position position="358"/>
    </location>
    <ligand>
        <name>substrate</name>
    </ligand>
</feature>
<evidence type="ECO:0000256" key="4">
    <source>
        <dbReference type="ARBA" id="ARBA00011738"/>
    </source>
</evidence>
<dbReference type="PROSITE" id="PS00802">
    <property type="entry name" value="TRANSKETOLASE_2"/>
    <property type="match status" value="1"/>
</dbReference>
<feature type="binding site" evidence="13">
    <location>
        <position position="520"/>
    </location>
    <ligand>
        <name>substrate</name>
    </ligand>
</feature>
<dbReference type="AlphaFoldDB" id="A0A506V9F6"/>
<dbReference type="GO" id="GO:0004802">
    <property type="term" value="F:transketolase activity"/>
    <property type="evidence" value="ECO:0007669"/>
    <property type="project" value="UniProtKB-UniRule"/>
</dbReference>
<feature type="binding site" evidence="14">
    <location>
        <position position="66"/>
    </location>
    <ligand>
        <name>thiamine diphosphate</name>
        <dbReference type="ChEBI" id="CHEBI:58937"/>
    </ligand>
</feature>
<dbReference type="PROSITE" id="PS00801">
    <property type="entry name" value="TRANSKETOLASE_1"/>
    <property type="match status" value="1"/>
</dbReference>
<evidence type="ECO:0000256" key="10">
    <source>
        <dbReference type="ARBA" id="ARBA00023052"/>
    </source>
</evidence>
<comment type="catalytic activity">
    <reaction evidence="17">
        <text>D-sedoheptulose 7-phosphate + D-glyceraldehyde 3-phosphate = aldehydo-D-ribose 5-phosphate + D-xylulose 5-phosphate</text>
        <dbReference type="Rhea" id="RHEA:10508"/>
        <dbReference type="ChEBI" id="CHEBI:57483"/>
        <dbReference type="ChEBI" id="CHEBI:57737"/>
        <dbReference type="ChEBI" id="CHEBI:58273"/>
        <dbReference type="ChEBI" id="CHEBI:59776"/>
        <dbReference type="EC" id="2.2.1.1"/>
    </reaction>
</comment>
<feature type="site" description="Important for catalytic activity" evidence="16">
    <location>
        <position position="261"/>
    </location>
</feature>
<dbReference type="PANTHER" id="PTHR43522">
    <property type="entry name" value="TRANSKETOLASE"/>
    <property type="match status" value="1"/>
</dbReference>
<evidence type="ECO:0000256" key="11">
    <source>
        <dbReference type="NCBIfam" id="TIGR00232"/>
    </source>
</evidence>
<dbReference type="InterPro" id="IPR005478">
    <property type="entry name" value="Transketolase_bac-like"/>
</dbReference>
<dbReference type="Pfam" id="PF22613">
    <property type="entry name" value="Transketolase_C_1"/>
    <property type="match status" value="1"/>
</dbReference>
<dbReference type="CDD" id="cd02012">
    <property type="entry name" value="TPP_TK"/>
    <property type="match status" value="1"/>
</dbReference>
<feature type="binding site" evidence="14">
    <location>
        <position position="156"/>
    </location>
    <ligand>
        <name>thiamine diphosphate</name>
        <dbReference type="ChEBI" id="CHEBI:58937"/>
    </ligand>
</feature>
<dbReference type="NCBIfam" id="TIGR00232">
    <property type="entry name" value="tktlase_bact"/>
    <property type="match status" value="1"/>
</dbReference>
<dbReference type="SMART" id="SM00861">
    <property type="entry name" value="Transket_pyr"/>
    <property type="match status" value="1"/>
</dbReference>
<comment type="function">
    <text evidence="17">Catalyzes the transfer of a two-carbon ketol group from a ketose donor to an aldose acceptor, via a covalent intermediate with the cofactor thiamine pyrophosphate.</text>
</comment>
<dbReference type="FunFam" id="3.40.50.970:FF:000003">
    <property type="entry name" value="Transketolase"/>
    <property type="match status" value="1"/>
</dbReference>
<feature type="binding site" evidence="14">
    <location>
        <begin position="114"/>
        <end position="116"/>
    </location>
    <ligand>
        <name>thiamine diphosphate</name>
        <dbReference type="ChEBI" id="CHEBI:58937"/>
    </ligand>
</feature>
<comment type="subunit">
    <text evidence="4 17">Homodimer.</text>
</comment>
<dbReference type="InterPro" id="IPR009014">
    <property type="entry name" value="Transketo_C/PFOR_II"/>
</dbReference>
<dbReference type="RefSeq" id="WP_141175961.1">
    <property type="nucleotide sequence ID" value="NZ_JBHUFX010000005.1"/>
</dbReference>
<dbReference type="SUPFAM" id="SSF52922">
    <property type="entry name" value="TK C-terminal domain-like"/>
    <property type="match status" value="1"/>
</dbReference>
<feature type="binding site" evidence="14">
    <location>
        <position position="261"/>
    </location>
    <ligand>
        <name>thiamine diphosphate</name>
        <dbReference type="ChEBI" id="CHEBI:58937"/>
    </ligand>
</feature>
<evidence type="ECO:0000256" key="5">
    <source>
        <dbReference type="ARBA" id="ARBA00013152"/>
    </source>
</evidence>
<dbReference type="InterPro" id="IPR055152">
    <property type="entry name" value="Transketolase-like_C_2"/>
</dbReference>
<evidence type="ECO:0000256" key="8">
    <source>
        <dbReference type="ARBA" id="ARBA00022837"/>
    </source>
</evidence>
<dbReference type="InterPro" id="IPR020826">
    <property type="entry name" value="Transketolase_BS"/>
</dbReference>
<dbReference type="GO" id="GO:0046872">
    <property type="term" value="F:metal ion binding"/>
    <property type="evidence" value="ECO:0007669"/>
    <property type="project" value="UniProtKB-KW"/>
</dbReference>
<dbReference type="InterPro" id="IPR049557">
    <property type="entry name" value="Transketolase_CS"/>
</dbReference>
<organism evidence="19 20">
    <name type="scientific">Mixta tenebrionis</name>
    <dbReference type="NCBI Taxonomy" id="2562439"/>
    <lineage>
        <taxon>Bacteria</taxon>
        <taxon>Pseudomonadati</taxon>
        <taxon>Pseudomonadota</taxon>
        <taxon>Gammaproteobacteria</taxon>
        <taxon>Enterobacterales</taxon>
        <taxon>Erwiniaceae</taxon>
        <taxon>Mixta</taxon>
    </lineage>
</organism>
<evidence type="ECO:0000256" key="16">
    <source>
        <dbReference type="PIRSR" id="PIRSR605478-5"/>
    </source>
</evidence>
<comment type="cofactor">
    <cofactor evidence="1">
        <name>Ca(2+)</name>
        <dbReference type="ChEBI" id="CHEBI:29108"/>
    </cofactor>
</comment>
<feature type="binding site" evidence="13">
    <location>
        <position position="261"/>
    </location>
    <ligand>
        <name>substrate</name>
    </ligand>
</feature>
<reference evidence="19 20" key="1">
    <citation type="submission" date="2019-06" db="EMBL/GenBank/DDBJ databases">
        <authorList>
            <person name="Yang Y."/>
        </authorList>
    </citation>
    <scope>NUCLEOTIDE SEQUENCE [LARGE SCALE GENOMIC DNA]</scope>
    <source>
        <strain evidence="19 20">BIT-26</strain>
    </source>
</reference>
<evidence type="ECO:0000256" key="6">
    <source>
        <dbReference type="ARBA" id="ARBA00022679"/>
    </source>
</evidence>
<evidence type="ECO:0000256" key="9">
    <source>
        <dbReference type="ARBA" id="ARBA00022842"/>
    </source>
</evidence>
<evidence type="ECO:0000256" key="1">
    <source>
        <dbReference type="ARBA" id="ARBA00001913"/>
    </source>
</evidence>
<proteinExistence type="inferred from homology"/>
<feature type="site" description="Important for catalytic activity" evidence="16">
    <location>
        <position position="26"/>
    </location>
</feature>
<dbReference type="EMBL" id="VHQI01000005">
    <property type="protein sequence ID" value="TPW42258.1"/>
    <property type="molecule type" value="Genomic_DNA"/>
</dbReference>
<dbReference type="InterPro" id="IPR005474">
    <property type="entry name" value="Transketolase_N"/>
</dbReference>
<feature type="binding site" evidence="15">
    <location>
        <position position="155"/>
    </location>
    <ligand>
        <name>Mg(2+)</name>
        <dbReference type="ChEBI" id="CHEBI:18420"/>
    </ligand>
</feature>
<keyword evidence="7 15" id="KW-0479">Metal-binding</keyword>
<evidence type="ECO:0000313" key="20">
    <source>
        <dbReference type="Proteomes" id="UP000319523"/>
    </source>
</evidence>
<dbReference type="Proteomes" id="UP000319523">
    <property type="component" value="Unassembled WGS sequence"/>
</dbReference>
<evidence type="ECO:0000256" key="15">
    <source>
        <dbReference type="PIRSR" id="PIRSR605478-4"/>
    </source>
</evidence>
<dbReference type="CDD" id="cd07033">
    <property type="entry name" value="TPP_PYR_DXS_TK_like"/>
    <property type="match status" value="1"/>
</dbReference>
<feature type="binding site" evidence="13">
    <location>
        <position position="26"/>
    </location>
    <ligand>
        <name>substrate</name>
    </ligand>
</feature>
<dbReference type="Pfam" id="PF00456">
    <property type="entry name" value="Transketolase_N"/>
    <property type="match status" value="1"/>
</dbReference>
<sequence length="666" mass="72705">MSSRRELANAIRALSMDAVQKAKSGHPGAPMGMADIAEVLWRDFLKHNPANPAWADRDRFILSNGHGSMLLYSLLHLTGYDLPIDELKNFRQLHSKTPGHPEIGYTPGVETTTGPLGQGLANAVGLAIAERTLGAQFNRPDHNIIDHNTWVFMGDGCLMEGISHEVCSLAGTLGLGKLIGFYDHNGISIDGETEGWFTDDTAKRFEAYNWHVVGEIDGHDAEAIAAAIKEAQSVTDKPSLIICRTIIGFGSPNKAGKEESHGAPLGDDEIALTRKQLGWNHAPFEIPQDIYQQWDARQAGAEREKAWNEKFAAYQAAWPELAAEYTRRMTGGMPENWQQETQKFIEQLQGNTNKIASRKASQNALEAYGKLLPELLGGSADLAPSNLTIWSGSKSIKDDAAGNYIHYGVREFGMTAIANGIAHHGGFVPYTATFLMFVEYARNAARMAALMKARQIMVYTHDSIGLGEDGPTHQPVEQLASLRLTPNMSTWRPCDQVETAVAWKHAIERHNGPTALILSRQNLLQPDRTPQQLADISRGGYILRDSAGTPEVILIATGSEVEITLGAADKLSRAGHKVRVVSMPSTDLFDKQDAAYRESVLPSTVTARVAVEAGIADYWYKYVGLNGAIVGMTTFGESAPADKLFAEFGFTVENIVSHAEALLKPH</sequence>
<dbReference type="InterPro" id="IPR033247">
    <property type="entry name" value="Transketolase_fam"/>
</dbReference>
<comment type="caution">
    <text evidence="19">The sequence shown here is derived from an EMBL/GenBank/DDBJ whole genome shotgun (WGS) entry which is preliminary data.</text>
</comment>
<dbReference type="GO" id="GO:0005829">
    <property type="term" value="C:cytosol"/>
    <property type="evidence" value="ECO:0007669"/>
    <property type="project" value="TreeGrafter"/>
</dbReference>
<dbReference type="SUPFAM" id="SSF52518">
    <property type="entry name" value="Thiamin diphosphate-binding fold (THDP-binding)"/>
    <property type="match status" value="2"/>
</dbReference>
<dbReference type="FunFam" id="3.40.50.970:FF:000004">
    <property type="entry name" value="Transketolase"/>
    <property type="match status" value="1"/>
</dbReference>
<dbReference type="EC" id="2.2.1.1" evidence="5 11"/>
<accession>A0A506V9F6</accession>
<evidence type="ECO:0000256" key="17">
    <source>
        <dbReference type="RuleBase" id="RU004996"/>
    </source>
</evidence>
<comment type="cofactor">
    <cofactor evidence="17">
        <name>Mg(2+)</name>
        <dbReference type="ChEBI" id="CHEBI:18420"/>
    </cofactor>
    <cofactor evidence="17">
        <name>Ca(2+)</name>
        <dbReference type="ChEBI" id="CHEBI:29108"/>
    </cofactor>
    <cofactor evidence="17">
        <name>Mn(2+)</name>
        <dbReference type="ChEBI" id="CHEBI:29035"/>
    </cofactor>
    <cofactor evidence="17">
        <name>Co(2+)</name>
        <dbReference type="ChEBI" id="CHEBI:48828"/>
    </cofactor>
    <text evidence="17">Binds 1 Mg(2+) ion per subunit. Can also utilize other divalent metal cations, such as Ca(2+), Mn(2+) and Co(2+).</text>
</comment>
<comment type="cofactor">
    <cofactor evidence="15">
        <name>Mg(2+)</name>
        <dbReference type="ChEBI" id="CHEBI:18420"/>
    </cofactor>
    <text evidence="15">Binds 1 Mg(2+) ion per subunit. Can also utilize other divalent metal cations, such as Ca(2+), Mn(2+) and Co(2+).</text>
</comment>
<keyword evidence="9 15" id="KW-0460">Magnesium</keyword>
<feature type="active site" description="Proton donor" evidence="12">
    <location>
        <position position="411"/>
    </location>
</feature>
<dbReference type="Pfam" id="PF02779">
    <property type="entry name" value="Transket_pyr"/>
    <property type="match status" value="1"/>
</dbReference>
<evidence type="ECO:0000256" key="3">
    <source>
        <dbReference type="ARBA" id="ARBA00007131"/>
    </source>
</evidence>
<evidence type="ECO:0000313" key="19">
    <source>
        <dbReference type="EMBL" id="TPW42258.1"/>
    </source>
</evidence>
<keyword evidence="6 17" id="KW-0808">Transferase</keyword>
<dbReference type="GO" id="GO:0009052">
    <property type="term" value="P:pentose-phosphate shunt, non-oxidative branch"/>
    <property type="evidence" value="ECO:0007669"/>
    <property type="project" value="UniProtKB-ARBA"/>
</dbReference>
<feature type="domain" description="Transketolase-like pyrimidine-binding" evidence="18">
    <location>
        <begin position="355"/>
        <end position="526"/>
    </location>
</feature>
<evidence type="ECO:0000256" key="14">
    <source>
        <dbReference type="PIRSR" id="PIRSR605478-3"/>
    </source>
</evidence>
<keyword evidence="8 17" id="KW-0106">Calcium</keyword>
<dbReference type="OrthoDB" id="8732661at2"/>
<evidence type="ECO:0000256" key="7">
    <source>
        <dbReference type="ARBA" id="ARBA00022723"/>
    </source>
</evidence>
<gene>
    <name evidence="19" type="primary">tkt</name>
    <name evidence="19" type="ORF">FKM52_09480</name>
</gene>
<feature type="binding site" evidence="14">
    <location>
        <position position="437"/>
    </location>
    <ligand>
        <name>thiamine diphosphate</name>
        <dbReference type="ChEBI" id="CHEBI:58937"/>
    </ligand>
</feature>
<evidence type="ECO:0000256" key="13">
    <source>
        <dbReference type="PIRSR" id="PIRSR605478-2"/>
    </source>
</evidence>
<dbReference type="FunFam" id="3.40.50.920:FF:000003">
    <property type="entry name" value="Transketolase"/>
    <property type="match status" value="1"/>
</dbReference>
<dbReference type="Gene3D" id="3.40.50.920">
    <property type="match status" value="1"/>
</dbReference>
<feature type="binding site" evidence="14">
    <location>
        <position position="185"/>
    </location>
    <ligand>
        <name>thiamine diphosphate</name>
        <dbReference type="ChEBI" id="CHEBI:58937"/>
    </ligand>
</feature>
<dbReference type="InterPro" id="IPR005475">
    <property type="entry name" value="Transketolase-like_Pyr-bd"/>
</dbReference>
<comment type="similarity">
    <text evidence="3 17">Belongs to the transketolase family.</text>
</comment>
<evidence type="ECO:0000256" key="12">
    <source>
        <dbReference type="PIRSR" id="PIRSR605478-1"/>
    </source>
</evidence>
<comment type="cofactor">
    <cofactor evidence="2">
        <name>Co(2+)</name>
        <dbReference type="ChEBI" id="CHEBI:48828"/>
    </cofactor>
</comment>
<evidence type="ECO:0000256" key="2">
    <source>
        <dbReference type="ARBA" id="ARBA00001941"/>
    </source>
</evidence>
<feature type="binding site" evidence="13">
    <location>
        <position position="461"/>
    </location>
    <ligand>
        <name>substrate</name>
    </ligand>
</feature>
<feature type="binding site" evidence="15">
    <location>
        <position position="187"/>
    </location>
    <ligand>
        <name>Mg(2+)</name>
        <dbReference type="ChEBI" id="CHEBI:18420"/>
    </ligand>
</feature>
<evidence type="ECO:0000259" key="18">
    <source>
        <dbReference type="SMART" id="SM00861"/>
    </source>
</evidence>
<dbReference type="Gene3D" id="3.40.50.970">
    <property type="match status" value="2"/>
</dbReference>
<feature type="binding site" evidence="13">
    <location>
        <position position="473"/>
    </location>
    <ligand>
        <name>substrate</name>
    </ligand>
</feature>
<feature type="binding site" evidence="15">
    <location>
        <position position="185"/>
    </location>
    <ligand>
        <name>Mg(2+)</name>
        <dbReference type="ChEBI" id="CHEBI:18420"/>
    </ligand>
</feature>
<dbReference type="PANTHER" id="PTHR43522:SF13">
    <property type="entry name" value="TRANSKETOLASE 2"/>
    <property type="match status" value="1"/>
</dbReference>